<evidence type="ECO:0000313" key="2">
    <source>
        <dbReference type="WBParaSite" id="JU765_v2.g16372.t1"/>
    </source>
</evidence>
<protein>
    <submittedName>
        <fullName evidence="2">Cullin family profile domain-containing protein</fullName>
    </submittedName>
</protein>
<proteinExistence type="predicted"/>
<accession>A0AC34QHY8</accession>
<sequence length="769" mass="89668">MLLSNPFLSGKTFETEWQCGLRIIKALLDQQNVSPKEWQELFEIMNRLTTWLDNGSDRITQELAKELELHVISAAQRIPVNGDDQSLLKCYIDEWRNYMFMVKHLPLPFHFLTRNNPSIYPNNRLVQQDHYNAGVRTTMLITWHRVIFANVKARLVKAAMEIVEHERLGEVVSKDCVIGVRESFVTLDLNENPLELYTRDFEKAYLEGTARFYKVRAAEVLQNNGILNYVAYADRKLQEEQVRAEQYLDRSLPNSVNSLIRQCVSILVSDYEEQMLAECTALIQKNDIERLQMIYRLVSKTTNGIKIMLDKLLNYIKQEGLEQMRENAEIVTTDCDKYVEQLLDLHTRFTELIKSAFYDDPSFLTVRDKAFQEIVNSTEVFKLEVSSKQFKGAVESRSPELLANYCDQLLRKTALSKRLSSEEIDEKLNHVLLVLKYVQNKDVFMRFHKTHMSRRLVLEISSDQEKEEMLVRRFREIGMPADYVNKLSRMLQDIEVNKDTNTSVKSLIAQHNNNEMLKFADMMHLKILNIGAWGKSRTTPVTLPREIEDCSAEVEEVYKKMHCGRKLFWSAQMSTATIVYNTKHGKYDFDVSALQLSILNVFNERQNDKISFGDLKLATEIGDFEMGRTMMSLVAFPKLKEQILLTDVGNINPKNFNDCSLFWVNHEFALFKNDKPQPRGKLNLIGRLNVAVDPQVELECEEVMQLRTFRLQEAIVKIMKTRRKMTSAQLQTELVELLKQMFLPSRKLIKEQLEWLIENKYLLPAMNQI</sequence>
<organism evidence="1 2">
    <name type="scientific">Panagrolaimus sp. JU765</name>
    <dbReference type="NCBI Taxonomy" id="591449"/>
    <lineage>
        <taxon>Eukaryota</taxon>
        <taxon>Metazoa</taxon>
        <taxon>Ecdysozoa</taxon>
        <taxon>Nematoda</taxon>
        <taxon>Chromadorea</taxon>
        <taxon>Rhabditida</taxon>
        <taxon>Tylenchina</taxon>
        <taxon>Panagrolaimomorpha</taxon>
        <taxon>Panagrolaimoidea</taxon>
        <taxon>Panagrolaimidae</taxon>
        <taxon>Panagrolaimus</taxon>
    </lineage>
</organism>
<dbReference type="Proteomes" id="UP000887576">
    <property type="component" value="Unplaced"/>
</dbReference>
<evidence type="ECO:0000313" key="1">
    <source>
        <dbReference type="Proteomes" id="UP000887576"/>
    </source>
</evidence>
<dbReference type="WBParaSite" id="JU765_v2.g16372.t1">
    <property type="protein sequence ID" value="JU765_v2.g16372.t1"/>
    <property type="gene ID" value="JU765_v2.g16372"/>
</dbReference>
<name>A0AC34QHY8_9BILA</name>
<reference evidence="2" key="1">
    <citation type="submission" date="2022-11" db="UniProtKB">
        <authorList>
            <consortium name="WormBaseParasite"/>
        </authorList>
    </citation>
    <scope>IDENTIFICATION</scope>
</reference>